<evidence type="ECO:0000313" key="4">
    <source>
        <dbReference type="Proteomes" id="UP000008963"/>
    </source>
</evidence>
<dbReference type="SUPFAM" id="SSF142433">
    <property type="entry name" value="CinA-like"/>
    <property type="match status" value="1"/>
</dbReference>
<dbReference type="Proteomes" id="UP000008963">
    <property type="component" value="Chromosome"/>
</dbReference>
<evidence type="ECO:0000313" key="3">
    <source>
        <dbReference type="EMBL" id="CBW26781.1"/>
    </source>
</evidence>
<dbReference type="Pfam" id="PF02464">
    <property type="entry name" value="CinA"/>
    <property type="match status" value="1"/>
</dbReference>
<dbReference type="Gene3D" id="3.90.950.20">
    <property type="entry name" value="CinA-like"/>
    <property type="match status" value="1"/>
</dbReference>
<dbReference type="InterPro" id="IPR001453">
    <property type="entry name" value="MoaB/Mog_dom"/>
</dbReference>
<dbReference type="InterPro" id="IPR008136">
    <property type="entry name" value="CinA_C"/>
</dbReference>
<dbReference type="KEGG" id="bmx:BMS_1966"/>
<dbReference type="HAMAP" id="MF_00226_B">
    <property type="entry name" value="CinA_B"/>
    <property type="match status" value="1"/>
</dbReference>
<dbReference type="SMART" id="SM00852">
    <property type="entry name" value="MoCF_biosynth"/>
    <property type="match status" value="1"/>
</dbReference>
<feature type="domain" description="MoaB/Mog" evidence="2">
    <location>
        <begin position="4"/>
        <end position="171"/>
    </location>
</feature>
<dbReference type="eggNOG" id="COG1546">
    <property type="taxonomic scope" value="Bacteria"/>
</dbReference>
<dbReference type="PANTHER" id="PTHR13939">
    <property type="entry name" value="NICOTINAMIDE-NUCLEOTIDE AMIDOHYDROLASE PNCC"/>
    <property type="match status" value="1"/>
</dbReference>
<name>E1X2L4_HALMS</name>
<sequence>MKCALLIIGDELLAGRTRDLNGHWLSTYLPSIGVELCQVKTISDDESAITSSLDELYKRVDIVITSGGLGPTKDDITKNVLAKYFAKDLTFNDFSVKFIENLYSKFDREWNTQKNSYHFFPEGFTLVDNLNGYAPGLSYFEDQKLLLSAPGVPREFSSMVSNSLKELISKHFKRDDLKSFEYFSIRTKGVPEEVIFRDLCPGLWEKLSAIAKLSSLPHLLGIDLVLYFNSDQREEVIQAATKVISDSPLKDFVWQYGNLELEELIVKEAIEKNLTLGFAESCTGGLSSSKITDVAGASKVYYGSIVSYANSVKENILGVNPNTLSKYGAVSAQCAKEMAVGAQKSLGCDIAISYTGIAGPGGGSKEKPVGTVGIGWSCALEQDSEIIYHKGSRTDLKNKFSRSGLFKLLELIRQYK</sequence>
<dbReference type="SUPFAM" id="SSF53218">
    <property type="entry name" value="Molybdenum cofactor biosynthesis proteins"/>
    <property type="match status" value="1"/>
</dbReference>
<dbReference type="eggNOG" id="COG1058">
    <property type="taxonomic scope" value="Bacteria"/>
</dbReference>
<dbReference type="HOGENOM" id="CLU_030805_9_3_7"/>
<protein>
    <recommendedName>
        <fullName evidence="1">CinA-like protein</fullName>
    </recommendedName>
</protein>
<dbReference type="RefSeq" id="WP_014244562.1">
    <property type="nucleotide sequence ID" value="NC_016620.1"/>
</dbReference>
<dbReference type="PANTHER" id="PTHR13939:SF0">
    <property type="entry name" value="NMN AMIDOHYDROLASE-LIKE PROTEIN YFAY"/>
    <property type="match status" value="1"/>
</dbReference>
<organism evidence="3 4">
    <name type="scientific">Halobacteriovorax marinus (strain ATCC BAA-682 / DSM 15412 / SJ)</name>
    <name type="common">Bacteriovorax marinus</name>
    <dbReference type="NCBI Taxonomy" id="862908"/>
    <lineage>
        <taxon>Bacteria</taxon>
        <taxon>Pseudomonadati</taxon>
        <taxon>Bdellovibrionota</taxon>
        <taxon>Bacteriovoracia</taxon>
        <taxon>Bacteriovoracales</taxon>
        <taxon>Halobacteriovoraceae</taxon>
        <taxon>Halobacteriovorax</taxon>
    </lineage>
</organism>
<dbReference type="EMBL" id="FQ312005">
    <property type="protein sequence ID" value="CBW26781.1"/>
    <property type="molecule type" value="Genomic_DNA"/>
</dbReference>
<dbReference type="Gene3D" id="3.40.980.10">
    <property type="entry name" value="MoaB/Mog-like domain"/>
    <property type="match status" value="1"/>
</dbReference>
<dbReference type="CDD" id="cd00885">
    <property type="entry name" value="cinA"/>
    <property type="match status" value="1"/>
</dbReference>
<dbReference type="OrthoDB" id="5288642at2"/>
<dbReference type="PIRSF" id="PIRSF006728">
    <property type="entry name" value="CinA"/>
    <property type="match status" value="1"/>
</dbReference>
<dbReference type="InterPro" id="IPR008135">
    <property type="entry name" value="Competence-induced_CinA"/>
</dbReference>
<evidence type="ECO:0000259" key="2">
    <source>
        <dbReference type="SMART" id="SM00852"/>
    </source>
</evidence>
<dbReference type="PATRIC" id="fig|862908.3.peg.1866"/>
<dbReference type="Pfam" id="PF00994">
    <property type="entry name" value="MoCF_biosynth"/>
    <property type="match status" value="1"/>
</dbReference>
<dbReference type="AlphaFoldDB" id="E1X2L4"/>
<dbReference type="InterPro" id="IPR050101">
    <property type="entry name" value="CinA"/>
</dbReference>
<dbReference type="STRING" id="862908.BMS_1966"/>
<proteinExistence type="inferred from homology"/>
<reference evidence="4" key="1">
    <citation type="journal article" date="2013" name="ISME J.">
        <title>A small predatory core genome in the divergent marine Bacteriovorax marinus SJ and the terrestrial Bdellovibrio bacteriovorus.</title>
        <authorList>
            <person name="Crossman L.C."/>
            <person name="Chen H."/>
            <person name="Cerdeno-Tarraga A.M."/>
            <person name="Brooks K."/>
            <person name="Quail M.A."/>
            <person name="Pineiro S.A."/>
            <person name="Hobley L."/>
            <person name="Sockett R.E."/>
            <person name="Bentley S.D."/>
            <person name="Parkhill J."/>
            <person name="Williams H.N."/>
            <person name="Stine O.C."/>
        </authorList>
    </citation>
    <scope>NUCLEOTIDE SEQUENCE [LARGE SCALE GENOMIC DNA]</scope>
    <source>
        <strain evidence="4">ATCC BAA-682 / DSM 15412 / SJ</strain>
    </source>
</reference>
<dbReference type="NCBIfam" id="TIGR00199">
    <property type="entry name" value="PncC_domain"/>
    <property type="match status" value="1"/>
</dbReference>
<comment type="similarity">
    <text evidence="1">Belongs to the CinA family.</text>
</comment>
<gene>
    <name evidence="3" type="ordered locus">BMS_1966</name>
</gene>
<keyword evidence="4" id="KW-1185">Reference proteome</keyword>
<dbReference type="InterPro" id="IPR036653">
    <property type="entry name" value="CinA-like_C"/>
</dbReference>
<evidence type="ECO:0000256" key="1">
    <source>
        <dbReference type="HAMAP-Rule" id="MF_00226"/>
    </source>
</evidence>
<accession>E1X2L4</accession>
<dbReference type="InterPro" id="IPR036425">
    <property type="entry name" value="MoaB/Mog-like_dom_sf"/>
</dbReference>